<dbReference type="FunFam" id="1.10.3720.10:FF:000003">
    <property type="entry name" value="Aliphatic sulfonate ABC transporter permease"/>
    <property type="match status" value="1"/>
</dbReference>
<sequence>MPMIAVTSRVSAERLHRPGETTGRWQRRKRRRGAHVNGGFNLRTRTSSISASAAAPAGRTRVWAIVAAMLAVLTILASGMFGVQPARAAESTDLKTLRFGYPSSGTNWNNGVLGVALEKGYLDEYLKPLGYKASGTGFVGAAPALHEALTGGDLDYVDYAGFAGILGKSKGIDTTLLAVTEYNSGWRLVASTKSGITSIKDLKGKKVAYMRGATPQMYLIKVLQQAGLKFSDIEAVNTDLPSGLSTLATNGIDAAVVSAGQEQQLVDEGKAKVIHSGIKADRKTFYEPTVLIARTDFAKQHPDVSAAVIKALLKAKDDIVKDPAAFNKLSAERSGNPLNVVEATAVDDPKVGHPVTLTPALINSMKQVQQFELDNKLIANPIDVQAWTDPAPLKQAIEEYEQGKGVAAADATKDATAAVAGVVDDQASAGASGASGGAAAQGRANPAFAAIALLAGYVLFAGVVIVGRNRVRAWLSALNRKEIAAASVADDSSDSGAENSTAASLTSRIQSLGVTKRILDVIFLVLLPIGVFVVWHVATASGLISTLVLPTISSVADTIVGQLTSGTFKGDLAISISRILKGYGLAAVFGIFFGVIMGMSLSANRFFMLAFKAIRQIPMMAWVPLLVMWFGIGEGSKVAVIFLAAFFPILMNTIDGITRVDRKLVEVGNMYQLSRWRLFREIYLPGALPSIFVGLKLALGISWMAVVGSEMIAASSGIGFRINDARSLMDYSIVFAGMIVIAVAGVLMDVVLSAISRAVTPWETIRKATA</sequence>
<evidence type="ECO:0000259" key="9">
    <source>
        <dbReference type="PROSITE" id="PS50928"/>
    </source>
</evidence>
<feature type="transmembrane region" description="Helical" evidence="7">
    <location>
        <begin position="62"/>
        <end position="83"/>
    </location>
</feature>
<evidence type="ECO:0000256" key="4">
    <source>
        <dbReference type="ARBA" id="ARBA00022692"/>
    </source>
</evidence>
<feature type="domain" description="ABC transmembrane type-1" evidence="9">
    <location>
        <begin position="572"/>
        <end position="752"/>
    </location>
</feature>
<evidence type="ECO:0000256" key="2">
    <source>
        <dbReference type="ARBA" id="ARBA00022448"/>
    </source>
</evidence>
<protein>
    <submittedName>
        <fullName evidence="10">ABC transporter permease subunit</fullName>
    </submittedName>
</protein>
<dbReference type="Pfam" id="PF09084">
    <property type="entry name" value="NMT1"/>
    <property type="match status" value="1"/>
</dbReference>
<dbReference type="SUPFAM" id="SSF161098">
    <property type="entry name" value="MetI-like"/>
    <property type="match status" value="1"/>
</dbReference>
<comment type="subcellular location">
    <subcellularLocation>
        <location evidence="1 7">Cell membrane</location>
        <topology evidence="1 7">Multi-pass membrane protein</topology>
    </subcellularLocation>
</comment>
<feature type="transmembrane region" description="Helical" evidence="7">
    <location>
        <begin position="732"/>
        <end position="755"/>
    </location>
</feature>
<dbReference type="GO" id="GO:0042918">
    <property type="term" value="P:alkanesulfonate transmembrane transport"/>
    <property type="evidence" value="ECO:0007669"/>
    <property type="project" value="UniProtKB-ARBA"/>
</dbReference>
<dbReference type="InterPro" id="IPR035906">
    <property type="entry name" value="MetI-like_sf"/>
</dbReference>
<dbReference type="AlphaFoldDB" id="A0A5M9Z9Z5"/>
<dbReference type="Gene3D" id="3.40.190.10">
    <property type="entry name" value="Periplasmic binding protein-like II"/>
    <property type="match status" value="2"/>
</dbReference>
<dbReference type="PROSITE" id="PS50928">
    <property type="entry name" value="ABC_TM1"/>
    <property type="match status" value="1"/>
</dbReference>
<evidence type="ECO:0000256" key="1">
    <source>
        <dbReference type="ARBA" id="ARBA00004651"/>
    </source>
</evidence>
<accession>A0A5M9Z9Z5</accession>
<evidence type="ECO:0000256" key="7">
    <source>
        <dbReference type="RuleBase" id="RU363032"/>
    </source>
</evidence>
<reference evidence="10 11" key="1">
    <citation type="journal article" date="2019" name="Syst. Appl. Microbiol.">
        <title>Characterization of Bifidobacterium species in feaces of the Egyptian fruit bat: Description of B. vespertilionis sp. nov. and B. rousetti sp. nov.</title>
        <authorList>
            <person name="Modesto M."/>
            <person name="Satti M."/>
            <person name="Watanabe K."/>
            <person name="Puglisi E."/>
            <person name="Morelli L."/>
            <person name="Huang C.-H."/>
            <person name="Liou J.-S."/>
            <person name="Miyashita M."/>
            <person name="Tamura T."/>
            <person name="Saito S."/>
            <person name="Mori K."/>
            <person name="Huang L."/>
            <person name="Sciavilla P."/>
            <person name="Sandri C."/>
            <person name="Spiezio C."/>
            <person name="Vitali F."/>
            <person name="Cavalieri D."/>
            <person name="Perpetuini G."/>
            <person name="Tofalo R."/>
            <person name="Bonetti A."/>
            <person name="Arita M."/>
            <person name="Mattarelli P."/>
        </authorList>
    </citation>
    <scope>NUCLEOTIDE SEQUENCE [LARGE SCALE GENOMIC DNA]</scope>
    <source>
        <strain evidence="10 11">RST27</strain>
    </source>
</reference>
<evidence type="ECO:0000313" key="11">
    <source>
        <dbReference type="Proteomes" id="UP000326060"/>
    </source>
</evidence>
<keyword evidence="6 7" id="KW-0472">Membrane</keyword>
<evidence type="ECO:0000313" key="10">
    <source>
        <dbReference type="EMBL" id="KAA8815346.1"/>
    </source>
</evidence>
<dbReference type="Proteomes" id="UP000326060">
    <property type="component" value="Unassembled WGS sequence"/>
</dbReference>
<keyword evidence="2 7" id="KW-0813">Transport</keyword>
<keyword evidence="4 7" id="KW-0812">Transmembrane</keyword>
<dbReference type="GO" id="GO:0005886">
    <property type="term" value="C:plasma membrane"/>
    <property type="evidence" value="ECO:0007669"/>
    <property type="project" value="UniProtKB-SubCell"/>
</dbReference>
<name>A0A5M9Z9Z5_9BIFI</name>
<feature type="transmembrane region" description="Helical" evidence="7">
    <location>
        <begin position="582"/>
        <end position="601"/>
    </location>
</feature>
<evidence type="ECO:0000256" key="5">
    <source>
        <dbReference type="ARBA" id="ARBA00022989"/>
    </source>
</evidence>
<dbReference type="InterPro" id="IPR000515">
    <property type="entry name" value="MetI-like"/>
</dbReference>
<dbReference type="SUPFAM" id="SSF53850">
    <property type="entry name" value="Periplasmic binding protein-like II"/>
    <property type="match status" value="1"/>
</dbReference>
<dbReference type="PANTHER" id="PTHR30151">
    <property type="entry name" value="ALKANE SULFONATE ABC TRANSPORTER-RELATED, MEMBRANE SUBUNIT"/>
    <property type="match status" value="1"/>
</dbReference>
<dbReference type="CDD" id="cd06261">
    <property type="entry name" value="TM_PBP2"/>
    <property type="match status" value="1"/>
</dbReference>
<gene>
    <name evidence="10" type="ORF">EMB92_09105</name>
</gene>
<dbReference type="InterPro" id="IPR015168">
    <property type="entry name" value="SsuA/THI5"/>
</dbReference>
<feature type="transmembrane region" description="Helical" evidence="7">
    <location>
        <begin position="518"/>
        <end position="538"/>
    </location>
</feature>
<evidence type="ECO:0000256" key="3">
    <source>
        <dbReference type="ARBA" id="ARBA00022475"/>
    </source>
</evidence>
<dbReference type="Gene3D" id="1.10.3720.10">
    <property type="entry name" value="MetI-like"/>
    <property type="match status" value="1"/>
</dbReference>
<proteinExistence type="inferred from homology"/>
<feature type="region of interest" description="Disordered" evidence="8">
    <location>
        <begin position="15"/>
        <end position="39"/>
    </location>
</feature>
<dbReference type="EMBL" id="RZJP01000004">
    <property type="protein sequence ID" value="KAA8815346.1"/>
    <property type="molecule type" value="Genomic_DNA"/>
</dbReference>
<evidence type="ECO:0000256" key="6">
    <source>
        <dbReference type="ARBA" id="ARBA00023136"/>
    </source>
</evidence>
<keyword evidence="3" id="KW-1003">Cell membrane</keyword>
<comment type="similarity">
    <text evidence="7">Belongs to the binding-protein-dependent transport system permease family.</text>
</comment>
<feature type="transmembrane region" description="Helical" evidence="7">
    <location>
        <begin position="447"/>
        <end position="466"/>
    </location>
</feature>
<keyword evidence="5 7" id="KW-1133">Transmembrane helix</keyword>
<dbReference type="PANTHER" id="PTHR30151:SF38">
    <property type="entry name" value="ALIPHATIC SULFONATES TRANSPORT PERMEASE PROTEIN SSUC-RELATED"/>
    <property type="match status" value="1"/>
</dbReference>
<feature type="compositionally biased region" description="Basic residues" evidence="8">
    <location>
        <begin position="25"/>
        <end position="34"/>
    </location>
</feature>
<organism evidence="10 11">
    <name type="scientific">Bifidobacterium callitrichos</name>
    <dbReference type="NCBI Taxonomy" id="762209"/>
    <lineage>
        <taxon>Bacteria</taxon>
        <taxon>Bacillati</taxon>
        <taxon>Actinomycetota</taxon>
        <taxon>Actinomycetes</taxon>
        <taxon>Bifidobacteriales</taxon>
        <taxon>Bifidobacteriaceae</taxon>
        <taxon>Bifidobacterium</taxon>
    </lineage>
</organism>
<evidence type="ECO:0000256" key="8">
    <source>
        <dbReference type="SAM" id="MobiDB-lite"/>
    </source>
</evidence>
<dbReference type="Pfam" id="PF00528">
    <property type="entry name" value="BPD_transp_1"/>
    <property type="match status" value="1"/>
</dbReference>
<feature type="transmembrane region" description="Helical" evidence="7">
    <location>
        <begin position="701"/>
        <end position="720"/>
    </location>
</feature>
<comment type="caution">
    <text evidence="10">The sequence shown here is derived from an EMBL/GenBank/DDBJ whole genome shotgun (WGS) entry which is preliminary data.</text>
</comment>